<feature type="transmembrane region" description="Helical" evidence="7">
    <location>
        <begin position="278"/>
        <end position="294"/>
    </location>
</feature>
<feature type="transmembrane region" description="Helical" evidence="7">
    <location>
        <begin position="369"/>
        <end position="390"/>
    </location>
</feature>
<feature type="transmembrane region" description="Helical" evidence="7">
    <location>
        <begin position="12"/>
        <end position="36"/>
    </location>
</feature>
<evidence type="ECO:0000313" key="11">
    <source>
        <dbReference type="Proteomes" id="UP001195724"/>
    </source>
</evidence>
<keyword evidence="11" id="KW-1185">Reference proteome</keyword>
<dbReference type="GO" id="GO:0005886">
    <property type="term" value="C:plasma membrane"/>
    <property type="evidence" value="ECO:0007669"/>
    <property type="project" value="UniProtKB-SubCell"/>
</dbReference>
<evidence type="ECO:0000256" key="4">
    <source>
        <dbReference type="ARBA" id="ARBA00022692"/>
    </source>
</evidence>
<feature type="transmembrane region" description="Helical" evidence="7">
    <location>
        <begin position="338"/>
        <end position="357"/>
    </location>
</feature>
<evidence type="ECO:0000256" key="1">
    <source>
        <dbReference type="ARBA" id="ARBA00004651"/>
    </source>
</evidence>
<dbReference type="Proteomes" id="UP000671828">
    <property type="component" value="Chromosome"/>
</dbReference>
<evidence type="ECO:0000256" key="6">
    <source>
        <dbReference type="ARBA" id="ARBA00023136"/>
    </source>
</evidence>
<dbReference type="GO" id="GO:0022857">
    <property type="term" value="F:transmembrane transporter activity"/>
    <property type="evidence" value="ECO:0007669"/>
    <property type="project" value="InterPro"/>
</dbReference>
<keyword evidence="5 7" id="KW-1133">Transmembrane helix</keyword>
<gene>
    <name evidence="9" type="ORF">J7S33_03650</name>
    <name evidence="8" type="ORF">JOE68_000685</name>
</gene>
<dbReference type="AlphaFoldDB" id="A0A8T8I044"/>
<dbReference type="Pfam" id="PF07690">
    <property type="entry name" value="MFS_1"/>
    <property type="match status" value="1"/>
</dbReference>
<dbReference type="Gene3D" id="1.20.1250.20">
    <property type="entry name" value="MFS general substrate transporter like domains"/>
    <property type="match status" value="2"/>
</dbReference>
<evidence type="ECO:0000313" key="8">
    <source>
        <dbReference type="EMBL" id="MBM7809820.1"/>
    </source>
</evidence>
<evidence type="ECO:0000313" key="9">
    <source>
        <dbReference type="EMBL" id="QTR04096.1"/>
    </source>
</evidence>
<evidence type="ECO:0000256" key="3">
    <source>
        <dbReference type="ARBA" id="ARBA00022475"/>
    </source>
</evidence>
<dbReference type="RefSeq" id="WP_204840885.1">
    <property type="nucleotide sequence ID" value="NZ_JAFBCL010000001.1"/>
</dbReference>
<feature type="transmembrane region" description="Helical" evidence="7">
    <location>
        <begin position="205"/>
        <end position="232"/>
    </location>
</feature>
<keyword evidence="3" id="KW-1003">Cell membrane</keyword>
<keyword evidence="4 7" id="KW-0812">Transmembrane</keyword>
<keyword evidence="2" id="KW-0813">Transport</keyword>
<keyword evidence="6 7" id="KW-0472">Membrane</keyword>
<dbReference type="Proteomes" id="UP001195724">
    <property type="component" value="Unassembled WGS sequence"/>
</dbReference>
<accession>A0A8T8I044</accession>
<dbReference type="EMBL" id="CP072788">
    <property type="protein sequence ID" value="QTR04096.1"/>
    <property type="molecule type" value="Genomic_DNA"/>
</dbReference>
<feature type="transmembrane region" description="Helical" evidence="7">
    <location>
        <begin position="163"/>
        <end position="185"/>
    </location>
</feature>
<dbReference type="PANTHER" id="PTHR23517">
    <property type="entry name" value="RESISTANCE PROTEIN MDTM, PUTATIVE-RELATED-RELATED"/>
    <property type="match status" value="1"/>
</dbReference>
<feature type="transmembrane region" description="Helical" evidence="7">
    <location>
        <begin position="75"/>
        <end position="91"/>
    </location>
</feature>
<dbReference type="InterPro" id="IPR011701">
    <property type="entry name" value="MFS"/>
</dbReference>
<evidence type="ECO:0000256" key="5">
    <source>
        <dbReference type="ARBA" id="ARBA00022989"/>
    </source>
</evidence>
<dbReference type="InterPro" id="IPR050171">
    <property type="entry name" value="MFS_Transporters"/>
</dbReference>
<evidence type="ECO:0000256" key="2">
    <source>
        <dbReference type="ARBA" id="ARBA00022448"/>
    </source>
</evidence>
<evidence type="ECO:0000256" key="7">
    <source>
        <dbReference type="SAM" id="Phobius"/>
    </source>
</evidence>
<reference evidence="8 11" key="1">
    <citation type="submission" date="2021-01" db="EMBL/GenBank/DDBJ databases">
        <title>Sequencing the genomes of 1000 actinobacteria strains.</title>
        <authorList>
            <person name="Klenk H.-P."/>
        </authorList>
    </citation>
    <scope>NUCLEOTIDE SEQUENCE [LARGE SCALE GENOMIC DNA]</scope>
    <source>
        <strain evidence="8 11">DSM 44581</strain>
    </source>
</reference>
<feature type="transmembrane region" description="Helical" evidence="7">
    <location>
        <begin position="238"/>
        <end position="257"/>
    </location>
</feature>
<dbReference type="InterPro" id="IPR036259">
    <property type="entry name" value="MFS_trans_sf"/>
</dbReference>
<protein>
    <submittedName>
        <fullName evidence="8">MFS family permease</fullName>
    </submittedName>
    <submittedName>
        <fullName evidence="9">MFS transporter</fullName>
    </submittedName>
</protein>
<organism evidence="9 10">
    <name type="scientific">Saccharothrix algeriensis</name>
    <dbReference type="NCBI Taxonomy" id="173560"/>
    <lineage>
        <taxon>Bacteria</taxon>
        <taxon>Bacillati</taxon>
        <taxon>Actinomycetota</taxon>
        <taxon>Actinomycetes</taxon>
        <taxon>Pseudonocardiales</taxon>
        <taxon>Pseudonocardiaceae</taxon>
        <taxon>Saccharothrix</taxon>
    </lineage>
</organism>
<dbReference type="PANTHER" id="PTHR23517:SF2">
    <property type="entry name" value="MULTIDRUG RESISTANCE PROTEIN MDTH"/>
    <property type="match status" value="1"/>
</dbReference>
<feature type="transmembrane region" description="Helical" evidence="7">
    <location>
        <begin position="97"/>
        <end position="116"/>
    </location>
</feature>
<feature type="transmembrane region" description="Helical" evidence="7">
    <location>
        <begin position="48"/>
        <end position="68"/>
    </location>
</feature>
<evidence type="ECO:0000313" key="10">
    <source>
        <dbReference type="Proteomes" id="UP000671828"/>
    </source>
</evidence>
<proteinExistence type="predicted"/>
<dbReference type="EMBL" id="JAFBCL010000001">
    <property type="protein sequence ID" value="MBM7809820.1"/>
    <property type="molecule type" value="Genomic_DNA"/>
</dbReference>
<comment type="subcellular location">
    <subcellularLocation>
        <location evidence="1">Cell membrane</location>
        <topology evidence="1">Multi-pass membrane protein</topology>
    </subcellularLocation>
</comment>
<reference evidence="9" key="2">
    <citation type="submission" date="2021-04" db="EMBL/GenBank/DDBJ databases">
        <title>Saccharothrix algeriensis WGS.</title>
        <authorList>
            <person name="Stuskova K."/>
            <person name="Hakalova E."/>
            <person name="Tebbal A.B."/>
            <person name="Eichmeier A."/>
        </authorList>
    </citation>
    <scope>NUCLEOTIDE SEQUENCE</scope>
    <source>
        <strain evidence="9">NRRL B-24137</strain>
    </source>
</reference>
<dbReference type="SUPFAM" id="SSF103473">
    <property type="entry name" value="MFS general substrate transporter"/>
    <property type="match status" value="1"/>
</dbReference>
<sequence length="420" mass="43496">MPLLPEPGPKRTLAAATLIGTVGKGIFLTAAVLYFVRVVRLEPELVGLGLSVAGFVAVVSGILVGRAADRWGPRGAYVACLVTGGASTGAFTLVGSFWVFLVLAAVATAAQSAGLVARGPIINRYGGARPQEFRAYIRSVTNVGIAAGAALAGWVATVDTRQAYVLVLLLNAACLVGSAAVMLRVPAIRPEPKADGPTWTALRDLPYLAVSLLDGVLSIQYRVLTVAIPLWVVTATTAPRWVISAIVVLNTAIVVLFQVRAARNVDTPAEGGRTMRRAGFALLAACVVIAWSAGAPTWAAVALLLVAAVIHTIGELWQAAGGFELSFALAPTRAQGQYLGVFGIGMALAESTGPALLTALCIGWGAPGWLVVGALFAAAGLVTPFVVAWAERTRDRYTRIATTEEKLPSAPRLGTGTPLS</sequence>
<name>A0A8T8I044_9PSEU</name>
<feature type="transmembrane region" description="Helical" evidence="7">
    <location>
        <begin position="136"/>
        <end position="157"/>
    </location>
</feature>